<dbReference type="GO" id="GO:0003676">
    <property type="term" value="F:nucleic acid binding"/>
    <property type="evidence" value="ECO:0007669"/>
    <property type="project" value="InterPro"/>
</dbReference>
<protein>
    <submittedName>
        <fullName evidence="2">Integrase zinc-binding domain-containing protein</fullName>
    </submittedName>
</protein>
<dbReference type="AlphaFoldDB" id="A0A914D5L6"/>
<accession>A0A914D5L6</accession>
<dbReference type="Gene3D" id="3.30.420.10">
    <property type="entry name" value="Ribonuclease H-like superfamily/Ribonuclease H"/>
    <property type="match status" value="1"/>
</dbReference>
<name>A0A914D5L6_9BILA</name>
<dbReference type="PANTHER" id="PTHR47331:SF1">
    <property type="entry name" value="GAG-LIKE PROTEIN"/>
    <property type="match status" value="1"/>
</dbReference>
<organism evidence="1 2">
    <name type="scientific">Acrobeloides nanus</name>
    <dbReference type="NCBI Taxonomy" id="290746"/>
    <lineage>
        <taxon>Eukaryota</taxon>
        <taxon>Metazoa</taxon>
        <taxon>Ecdysozoa</taxon>
        <taxon>Nematoda</taxon>
        <taxon>Chromadorea</taxon>
        <taxon>Rhabditida</taxon>
        <taxon>Tylenchina</taxon>
        <taxon>Cephalobomorpha</taxon>
        <taxon>Cephaloboidea</taxon>
        <taxon>Cephalobidae</taxon>
        <taxon>Acrobeloides</taxon>
    </lineage>
</organism>
<dbReference type="PANTHER" id="PTHR47331">
    <property type="entry name" value="PHD-TYPE DOMAIN-CONTAINING PROTEIN"/>
    <property type="match status" value="1"/>
</dbReference>
<proteinExistence type="predicted"/>
<evidence type="ECO:0000313" key="1">
    <source>
        <dbReference type="Proteomes" id="UP000887540"/>
    </source>
</evidence>
<keyword evidence="1" id="KW-1185">Reference proteome</keyword>
<evidence type="ECO:0000313" key="2">
    <source>
        <dbReference type="WBParaSite" id="ACRNAN_scaffold18423.g16768.t1"/>
    </source>
</evidence>
<dbReference type="Proteomes" id="UP000887540">
    <property type="component" value="Unplaced"/>
</dbReference>
<dbReference type="InterPro" id="IPR036397">
    <property type="entry name" value="RNaseH_sf"/>
</dbReference>
<sequence length="502" mass="58593">MKLLCWTNIEIEVHIECESIHFAILCKESKEIRSVQVAVKKTHFNESCQARWAGGEYTFQAVAELYIVDVNHWKTLDLDADPHASSIRRFGRSYAFLYNWIFATWYMPYVKHSIECTPAIDHNDYNEAMAVLLKHAQRLHPPTEAQIKQLDLQLDKHGVLRSIGRLANSDLPENAKKPIFLPKKAKLTELVIMAEHVQHCHIKATSTLMYVRQNYWIPQGKRTVMTILHKNCLQCRRYDAPPFQHPNMPHLPVERVVKNKVFENCGVDFYCPIHIRIRSDKVKNDCIKSRHRLVSDNATNFKLTEKVVFMAWHEVERHPDVVSYCAENGIEWQYVTTNASWRAGFYEAIIKLTKNCLRRCIGRVLLDYNAFITLLAQTQAKLNSRPLTYVSDTLEDNRVIRPIDFVSYGIEIGWPTLADGKMEDGKIYLSPTLESREKLLEAIKKEEFYINKLWKDVYDFYLKVLREKHQILHRQPRSAVPRAPKVGEVVISYDELSPRAEW</sequence>
<reference evidence="2" key="1">
    <citation type="submission" date="2022-11" db="UniProtKB">
        <authorList>
            <consortium name="WormBaseParasite"/>
        </authorList>
    </citation>
    <scope>IDENTIFICATION</scope>
</reference>
<dbReference type="WBParaSite" id="ACRNAN_scaffold18423.g16768.t1">
    <property type="protein sequence ID" value="ACRNAN_scaffold18423.g16768.t1"/>
    <property type="gene ID" value="ACRNAN_scaffold18423.g16768"/>
</dbReference>